<feature type="compositionally biased region" description="Low complexity" evidence="1">
    <location>
        <begin position="1089"/>
        <end position="1117"/>
    </location>
</feature>
<feature type="compositionally biased region" description="Low complexity" evidence="1">
    <location>
        <begin position="341"/>
        <end position="351"/>
    </location>
</feature>
<evidence type="ECO:0000256" key="1">
    <source>
        <dbReference type="SAM" id="MobiDB-lite"/>
    </source>
</evidence>
<dbReference type="Proteomes" id="UP000191672">
    <property type="component" value="Unassembled WGS sequence"/>
</dbReference>
<feature type="compositionally biased region" description="Basic and acidic residues" evidence="1">
    <location>
        <begin position="583"/>
        <end position="593"/>
    </location>
</feature>
<feature type="compositionally biased region" description="Low complexity" evidence="1">
    <location>
        <begin position="1043"/>
        <end position="1059"/>
    </location>
</feature>
<gene>
    <name evidence="2" type="ORF">PENANT_c025G05487</name>
</gene>
<feature type="compositionally biased region" description="Basic and acidic residues" evidence="1">
    <location>
        <begin position="293"/>
        <end position="304"/>
    </location>
</feature>
<evidence type="ECO:0000313" key="3">
    <source>
        <dbReference type="Proteomes" id="UP000191672"/>
    </source>
</evidence>
<protein>
    <submittedName>
        <fullName evidence="2">Uncharacterized protein</fullName>
    </submittedName>
</protein>
<comment type="caution">
    <text evidence="2">The sequence shown here is derived from an EMBL/GenBank/DDBJ whole genome shotgun (WGS) entry which is preliminary data.</text>
</comment>
<feature type="compositionally biased region" description="Low complexity" evidence="1">
    <location>
        <begin position="762"/>
        <end position="782"/>
    </location>
</feature>
<feature type="compositionally biased region" description="Low complexity" evidence="1">
    <location>
        <begin position="385"/>
        <end position="400"/>
    </location>
</feature>
<feature type="compositionally biased region" description="Basic and acidic residues" evidence="1">
    <location>
        <begin position="947"/>
        <end position="957"/>
    </location>
</feature>
<feature type="region of interest" description="Disordered" evidence="1">
    <location>
        <begin position="1156"/>
        <end position="1265"/>
    </location>
</feature>
<accession>A0A1V6PXX0</accession>
<feature type="region of interest" description="Disordered" evidence="1">
    <location>
        <begin position="293"/>
        <end position="424"/>
    </location>
</feature>
<feature type="compositionally biased region" description="Pro residues" evidence="1">
    <location>
        <begin position="543"/>
        <end position="556"/>
    </location>
</feature>
<keyword evidence="3" id="KW-1185">Reference proteome</keyword>
<feature type="compositionally biased region" description="Basic and acidic residues" evidence="1">
    <location>
        <begin position="737"/>
        <end position="747"/>
    </location>
</feature>
<feature type="region of interest" description="Disordered" evidence="1">
    <location>
        <begin position="532"/>
        <end position="1129"/>
    </location>
</feature>
<dbReference type="STRING" id="416450.A0A1V6PXX0"/>
<feature type="compositionally biased region" description="Basic and acidic residues" evidence="1">
    <location>
        <begin position="658"/>
        <end position="680"/>
    </location>
</feature>
<name>A0A1V6PXX0_9EURO</name>
<evidence type="ECO:0000313" key="2">
    <source>
        <dbReference type="EMBL" id="OQD81860.1"/>
    </source>
</evidence>
<feature type="compositionally biased region" description="Low complexity" evidence="1">
    <location>
        <begin position="442"/>
        <end position="457"/>
    </location>
</feature>
<feature type="compositionally biased region" description="Low complexity" evidence="1">
    <location>
        <begin position="557"/>
        <end position="582"/>
    </location>
</feature>
<feature type="compositionally biased region" description="Low complexity" evidence="1">
    <location>
        <begin position="854"/>
        <end position="864"/>
    </location>
</feature>
<feature type="region of interest" description="Disordered" evidence="1">
    <location>
        <begin position="441"/>
        <end position="490"/>
    </location>
</feature>
<dbReference type="EMBL" id="MDYN01000025">
    <property type="protein sequence ID" value="OQD81860.1"/>
    <property type="molecule type" value="Genomic_DNA"/>
</dbReference>
<feature type="compositionally biased region" description="Polar residues" evidence="1">
    <location>
        <begin position="308"/>
        <end position="339"/>
    </location>
</feature>
<reference evidence="3" key="1">
    <citation type="journal article" date="2017" name="Nat. Microbiol.">
        <title>Global analysis of biosynthetic gene clusters reveals vast potential of secondary metabolite production in Penicillium species.</title>
        <authorList>
            <person name="Nielsen J.C."/>
            <person name="Grijseels S."/>
            <person name="Prigent S."/>
            <person name="Ji B."/>
            <person name="Dainat J."/>
            <person name="Nielsen K.F."/>
            <person name="Frisvad J.C."/>
            <person name="Workman M."/>
            <person name="Nielsen J."/>
        </authorList>
    </citation>
    <scope>NUCLEOTIDE SEQUENCE [LARGE SCALE GENOMIC DNA]</scope>
    <source>
        <strain evidence="3">IBT 31811</strain>
    </source>
</reference>
<proteinExistence type="predicted"/>
<feature type="compositionally biased region" description="Polar residues" evidence="1">
    <location>
        <begin position="921"/>
        <end position="930"/>
    </location>
</feature>
<dbReference type="AlphaFoldDB" id="A0A1V6PXX0"/>
<feature type="compositionally biased region" description="Polar residues" evidence="1">
    <location>
        <begin position="630"/>
        <end position="657"/>
    </location>
</feature>
<feature type="compositionally biased region" description="Pro residues" evidence="1">
    <location>
        <begin position="1014"/>
        <end position="1026"/>
    </location>
</feature>
<feature type="compositionally biased region" description="Basic and acidic residues" evidence="1">
    <location>
        <begin position="805"/>
        <end position="853"/>
    </location>
</feature>
<organism evidence="2 3">
    <name type="scientific">Penicillium antarcticum</name>
    <dbReference type="NCBI Taxonomy" id="416450"/>
    <lineage>
        <taxon>Eukaryota</taxon>
        <taxon>Fungi</taxon>
        <taxon>Dikarya</taxon>
        <taxon>Ascomycota</taxon>
        <taxon>Pezizomycotina</taxon>
        <taxon>Eurotiomycetes</taxon>
        <taxon>Eurotiomycetidae</taxon>
        <taxon>Eurotiales</taxon>
        <taxon>Aspergillaceae</taxon>
        <taxon>Penicillium</taxon>
    </lineage>
</organism>
<feature type="region of interest" description="Disordered" evidence="1">
    <location>
        <begin position="187"/>
        <end position="267"/>
    </location>
</feature>
<sequence length="1265" mass="136855">MQEALQPAAYKEIYNSFLADSCSTGLILWLSPARHVHFANLSHYTQHTRSTPRDIVHSLPADYGLPPELTLPMMNRFRKNKKVKNTLGDLEGESPAFILKGSKKRDVQQPKPEPDFDLSAALPSTDDFRTSLLMPKLSARFSMLKEQDDPLSLLGKASDDSVLFPKRASRLNLFGHNPNMLADIDECSSNDGSRPSMALGRTDSFASGGDGYGTDDDRSQAGSMMSRGRRAEGNNLFGGRQKVYKIPVRGPGGPNGAPESASRGMGKPVYEHDMNLSAFQRLRLKEKEEKAVEEAREAAARESEYAPSTVSSNDRTTYSSIASGPLSNVQSLTPATSVDESPLSASSLPPAGGYPFPETVAEPNRSNSAMSNPKNGSIRTRRLYGQGLTQAAQSQQTSTLHRLESLSRQRAGTPDLPSLNRNYSRSATNLRDRLQKLAINEPASASPTSPPSSATSPKPRISGESALKERISPTAATFGAAPLSPPSSEAEDVAALLAASIHPEDHGKATAMGLFNRPATGFDEQAFSRRQLQMHQGRDTPPPRRSSPPRRPPPAEPASQRPRGLSKSSYRSRAESASSHYSSEAHRGVDHSRASSIEASPYRGGGKTFYANSTASESGDEGDDRRSHDLSSATSLATEYGQSIQRSSVVSNAPSTQTKDHLETLPEVRYSDLGDLKPIEENDSFDAASSHECVPPRPDSPTIQADPGLGGMGGMVRSHLRQQSDRSSIFPPPSPRLPEHEPEEPVTKDTIPMVEQSREYARPSSATRPSTSSSHAPSAHSAEGIGSRNSEDSSAPGVGGAKTPSWKEEMASFSHRRDGSTETQKEREEFAIELAERRRKVQEKLRSVAESESRSSSPTPGRSTPDFTRTGNAFAMLKQKASKQAMPKPDQKKLFGYNNSSSPALASDDSWREERPPFSFGQHSNSSSPQIGERSFRSRMPTLSRNNSHEESRESSRSRGPSPHGAFRSQRDRSGSDASGRSKSRTRYRERDDLQTVEEGSVIAHDNFVVPEGFEPPMPISLPPSNRPSVEMAESPNVDRAPSAASGRLRSTSRSGTPSFQYERPFQFPNSNTSSIIGASPRPSPAAPPYSANATPPLNEVPANTSSTSLASAANSAHTIPQRAPGHGFLLKRPVNKKQISEPTFVSSTSNVPLVGLQSQSGSAPPLPPMNPRRRRGTATQTILGAFKSDKHDSSRVASPAPSTMEEQSVFPDDELRPRSRNRLRKTSSESGNLNARARQESRSGSPPAVPQYPPPAVPVDGGMF</sequence>
<feature type="compositionally biased region" description="Polar residues" evidence="1">
    <location>
        <begin position="364"/>
        <end position="378"/>
    </location>
</feature>
<feature type="compositionally biased region" description="Pro residues" evidence="1">
    <location>
        <begin position="1248"/>
        <end position="1258"/>
    </location>
</feature>